<dbReference type="RefSeq" id="XP_009031845.1">
    <property type="nucleotide sequence ID" value="XM_009033597.1"/>
</dbReference>
<dbReference type="EMBL" id="AMQM01008440">
    <property type="status" value="NOT_ANNOTATED_CDS"/>
    <property type="molecule type" value="Genomic_DNA"/>
</dbReference>
<evidence type="ECO:0000256" key="2">
    <source>
        <dbReference type="SAM" id="Phobius"/>
    </source>
</evidence>
<dbReference type="OMA" id="ANISEWD"/>
<sequence length="325" mass="37195">MKLIAKQINLDRCEGIICQYHIMMVPRRLYTCEKILEEEGVFGYIVVDELPINLIAIENDILSLEANDFFANFYLHRDQTSLYDVSLSLVDIQKLYGRIANVLLLGECAQVVIIFIMLLLLRSTITTSFRGPKITFIIRIIIMCDCITPLCSQVTYEGLLDDTFAVKCGYVQLGPEITNQQKMTKVLLSNEDKIYSEIRDRHFSNVSSFLSAKAKELQQGYDKRMDLDISGMKDFVQKDLKNLKSQHNSLSIHVGASERMSQMKTKGEIDLLLKVEHSLLEGVDIKESIQFIEELISRQVNNNNIYNSNNNASYSYVTCVLLNEF</sequence>
<dbReference type="HOGENOM" id="CLU_016678_0_0_1"/>
<protein>
    <submittedName>
        <fullName evidence="3 4">Uncharacterized protein</fullName>
    </submittedName>
</protein>
<dbReference type="EMBL" id="KB097778">
    <property type="protein sequence ID" value="ESN90080.1"/>
    <property type="molecule type" value="Genomic_DNA"/>
</dbReference>
<organism evidence="4 5">
    <name type="scientific">Helobdella robusta</name>
    <name type="common">Californian leech</name>
    <dbReference type="NCBI Taxonomy" id="6412"/>
    <lineage>
        <taxon>Eukaryota</taxon>
        <taxon>Metazoa</taxon>
        <taxon>Spiralia</taxon>
        <taxon>Lophotrochozoa</taxon>
        <taxon>Annelida</taxon>
        <taxon>Clitellata</taxon>
        <taxon>Hirudinea</taxon>
        <taxon>Rhynchobdellida</taxon>
        <taxon>Glossiphoniidae</taxon>
        <taxon>Helobdella</taxon>
    </lineage>
</organism>
<dbReference type="InterPro" id="IPR043154">
    <property type="entry name" value="Sec-1-like_dom1"/>
</dbReference>
<evidence type="ECO:0000313" key="3">
    <source>
        <dbReference type="EMBL" id="ESN90080.1"/>
    </source>
</evidence>
<feature type="transmembrane region" description="Helical" evidence="2">
    <location>
        <begin position="102"/>
        <end position="121"/>
    </location>
</feature>
<keyword evidence="2" id="KW-1133">Transmembrane helix</keyword>
<evidence type="ECO:0000256" key="1">
    <source>
        <dbReference type="ARBA" id="ARBA00009884"/>
    </source>
</evidence>
<evidence type="ECO:0000313" key="5">
    <source>
        <dbReference type="Proteomes" id="UP000015101"/>
    </source>
</evidence>
<dbReference type="Proteomes" id="UP000015101">
    <property type="component" value="Unassembled WGS sequence"/>
</dbReference>
<dbReference type="SUPFAM" id="SSF56815">
    <property type="entry name" value="Sec1/munc18-like (SM) proteins"/>
    <property type="match status" value="1"/>
</dbReference>
<dbReference type="InParanoid" id="T1G7Z4"/>
<keyword evidence="5" id="KW-1185">Reference proteome</keyword>
<dbReference type="AlphaFoldDB" id="T1G7Z4"/>
<dbReference type="InterPro" id="IPR043127">
    <property type="entry name" value="Sec-1-like_dom3a"/>
</dbReference>
<reference evidence="4" key="3">
    <citation type="submission" date="2015-06" db="UniProtKB">
        <authorList>
            <consortium name="EnsemblMetazoa"/>
        </authorList>
    </citation>
    <scope>IDENTIFICATION</scope>
</reference>
<dbReference type="Gene3D" id="3.90.830.10">
    <property type="entry name" value="Syntaxin Binding Protein 1, Chain A, domain 2"/>
    <property type="match status" value="1"/>
</dbReference>
<dbReference type="OrthoDB" id="10262528at2759"/>
<accession>T1G7Z4</accession>
<dbReference type="eggNOG" id="KOG1302">
    <property type="taxonomic scope" value="Eukaryota"/>
</dbReference>
<dbReference type="InterPro" id="IPR001619">
    <property type="entry name" value="Sec1-like"/>
</dbReference>
<dbReference type="STRING" id="6412.T1G7Z4"/>
<comment type="similarity">
    <text evidence="1">Belongs to the STXBP/unc-18/SEC1 family.</text>
</comment>
<dbReference type="GeneID" id="20217191"/>
<dbReference type="Gene3D" id="3.40.50.2060">
    <property type="match status" value="1"/>
</dbReference>
<dbReference type="GO" id="GO:0016192">
    <property type="term" value="P:vesicle-mediated transport"/>
    <property type="evidence" value="ECO:0007669"/>
    <property type="project" value="InterPro"/>
</dbReference>
<gene>
    <name evidence="4" type="primary">20217191</name>
    <name evidence="3" type="ORF">HELRODRAFT_91072</name>
</gene>
<evidence type="ECO:0000313" key="4">
    <source>
        <dbReference type="EnsemblMetazoa" id="HelroP91072"/>
    </source>
</evidence>
<dbReference type="Pfam" id="PF00995">
    <property type="entry name" value="Sec1"/>
    <property type="match status" value="1"/>
</dbReference>
<dbReference type="KEGG" id="hro:HELRODRAFT_91072"/>
<keyword evidence="2" id="KW-0812">Transmembrane</keyword>
<reference evidence="3 5" key="2">
    <citation type="journal article" date="2013" name="Nature">
        <title>Insights into bilaterian evolution from three spiralian genomes.</title>
        <authorList>
            <person name="Simakov O."/>
            <person name="Marletaz F."/>
            <person name="Cho S.J."/>
            <person name="Edsinger-Gonzales E."/>
            <person name="Havlak P."/>
            <person name="Hellsten U."/>
            <person name="Kuo D.H."/>
            <person name="Larsson T."/>
            <person name="Lv J."/>
            <person name="Arendt D."/>
            <person name="Savage R."/>
            <person name="Osoegawa K."/>
            <person name="de Jong P."/>
            <person name="Grimwood J."/>
            <person name="Chapman J.A."/>
            <person name="Shapiro H."/>
            <person name="Aerts A."/>
            <person name="Otillar R.P."/>
            <person name="Terry A.Y."/>
            <person name="Boore J.L."/>
            <person name="Grigoriev I.V."/>
            <person name="Lindberg D.R."/>
            <person name="Seaver E.C."/>
            <person name="Weisblat D.A."/>
            <person name="Putnam N.H."/>
            <person name="Rokhsar D.S."/>
        </authorList>
    </citation>
    <scope>NUCLEOTIDE SEQUENCE</scope>
</reference>
<reference evidence="5" key="1">
    <citation type="submission" date="2012-12" db="EMBL/GenBank/DDBJ databases">
        <authorList>
            <person name="Hellsten U."/>
            <person name="Grimwood J."/>
            <person name="Chapman J.A."/>
            <person name="Shapiro H."/>
            <person name="Aerts A."/>
            <person name="Otillar R.P."/>
            <person name="Terry A.Y."/>
            <person name="Boore J.L."/>
            <person name="Simakov O."/>
            <person name="Marletaz F."/>
            <person name="Cho S.-J."/>
            <person name="Edsinger-Gonzales E."/>
            <person name="Havlak P."/>
            <person name="Kuo D.-H."/>
            <person name="Larsson T."/>
            <person name="Lv J."/>
            <person name="Arendt D."/>
            <person name="Savage R."/>
            <person name="Osoegawa K."/>
            <person name="de Jong P."/>
            <person name="Lindberg D.R."/>
            <person name="Seaver E.C."/>
            <person name="Weisblat D.A."/>
            <person name="Putnam N.H."/>
            <person name="Grigoriev I.V."/>
            <person name="Rokhsar D.S."/>
        </authorList>
    </citation>
    <scope>NUCLEOTIDE SEQUENCE</scope>
</reference>
<keyword evidence="2" id="KW-0472">Membrane</keyword>
<dbReference type="PANTHER" id="PTHR11679">
    <property type="entry name" value="VESICLE PROTEIN SORTING-ASSOCIATED"/>
    <property type="match status" value="1"/>
</dbReference>
<dbReference type="CTD" id="20217191"/>
<name>T1G7Z4_HELRO</name>
<proteinExistence type="inferred from homology"/>
<dbReference type="EMBL" id="AMQM01008441">
    <property type="status" value="NOT_ANNOTATED_CDS"/>
    <property type="molecule type" value="Genomic_DNA"/>
</dbReference>
<dbReference type="InterPro" id="IPR036045">
    <property type="entry name" value="Sec1-like_sf"/>
</dbReference>
<dbReference type="EnsemblMetazoa" id="HelroT91072">
    <property type="protein sequence ID" value="HelroP91072"/>
    <property type="gene ID" value="HelroG91072"/>
</dbReference>